<feature type="compositionally biased region" description="Low complexity" evidence="1">
    <location>
        <begin position="604"/>
        <end position="632"/>
    </location>
</feature>
<feature type="region of interest" description="Disordered" evidence="1">
    <location>
        <begin position="344"/>
        <end position="386"/>
    </location>
</feature>
<gene>
    <name evidence="2" type="ORF">NP064_08965</name>
</gene>
<feature type="compositionally biased region" description="Low complexity" evidence="1">
    <location>
        <begin position="656"/>
        <end position="668"/>
    </location>
</feature>
<dbReference type="Proteomes" id="UP001316189">
    <property type="component" value="Chromosome"/>
</dbReference>
<feature type="region of interest" description="Disordered" evidence="1">
    <location>
        <begin position="282"/>
        <end position="311"/>
    </location>
</feature>
<dbReference type="EMBL" id="CP101988">
    <property type="protein sequence ID" value="UUI73978.1"/>
    <property type="molecule type" value="Genomic_DNA"/>
</dbReference>
<evidence type="ECO:0000313" key="3">
    <source>
        <dbReference type="Proteomes" id="UP001316189"/>
    </source>
</evidence>
<feature type="compositionally biased region" description="Basic and acidic residues" evidence="1">
    <location>
        <begin position="287"/>
        <end position="299"/>
    </location>
</feature>
<proteinExistence type="predicted"/>
<evidence type="ECO:0000313" key="2">
    <source>
        <dbReference type="EMBL" id="UUI73978.1"/>
    </source>
</evidence>
<feature type="region of interest" description="Disordered" evidence="1">
    <location>
        <begin position="768"/>
        <end position="815"/>
    </location>
</feature>
<feature type="region of interest" description="Disordered" evidence="1">
    <location>
        <begin position="76"/>
        <end position="253"/>
    </location>
</feature>
<organism evidence="2 3">
    <name type="scientific">Cellulomonas chengniuliangii</name>
    <dbReference type="NCBI Taxonomy" id="2968084"/>
    <lineage>
        <taxon>Bacteria</taxon>
        <taxon>Bacillati</taxon>
        <taxon>Actinomycetota</taxon>
        <taxon>Actinomycetes</taxon>
        <taxon>Micrococcales</taxon>
        <taxon>Cellulomonadaceae</taxon>
        <taxon>Cellulomonas</taxon>
    </lineage>
</organism>
<feature type="compositionally biased region" description="Low complexity" evidence="1">
    <location>
        <begin position="477"/>
        <end position="488"/>
    </location>
</feature>
<feature type="region of interest" description="Disordered" evidence="1">
    <location>
        <begin position="726"/>
        <end position="752"/>
    </location>
</feature>
<feature type="compositionally biased region" description="Low complexity" evidence="1">
    <location>
        <begin position="768"/>
        <end position="792"/>
    </location>
</feature>
<keyword evidence="3" id="KW-1185">Reference proteome</keyword>
<feature type="compositionally biased region" description="Low complexity" evidence="1">
    <location>
        <begin position="191"/>
        <end position="218"/>
    </location>
</feature>
<feature type="region of interest" description="Disordered" evidence="1">
    <location>
        <begin position="477"/>
        <end position="560"/>
    </location>
</feature>
<sequence>MSSSTTSRAPREPAAGGTGAGDPRTVLGRQVAARMRRPGPRSGQRGATLVGALAASSTRFADAMQQTATVRRTLAGSSTVGAPHVAQGSAPPRWWSPQWQALVGHADESPARRPGEPRAAEPSRRAPGRTPTTAPPTTLPVRLPAEVAAAGPMVVAQDTRRRRPAPPTQASGPPRGGEGSAPGQPAGPGHGQPAARAAAGPRSPVASPAPRQAAPRDAGVVRRSARPARGSTRLAQSSAPEPRASTPMGVPRASGVVAPGVPAGAGVLRRGALVARRAQVRAALGDAPRRPADGPRHTTDGTATTTAPARAATNIAAPELALDPSAAIRAHGEPASRGLAGAASAAAGAGGPTPLTGPALAAAPRAGAGDGPARPSDPARPVVAHQPSGTAGRALLLRTAPGGRGARRMLAPAPAAVHVRRLWSPSTRAFTELRPAVTGAVVPGHALPGTALPRTAVPGTAVPGTAVPGLGATVPDASGAAKRPAASAVEQRRSGQVARARASTPPILGGARHAPSATVDARRGDVIARAVLPSTGQSAIGPSGPPGRRLDGPDAVRPANGALAPSRLLRAAGPLGVGHASASPAGTPADAPAPAHRRPHRLARALSPATAPATTRSRRPASTARSGAATPALLRRRLDTAGPLSAGVRGVTRSTPGDGARAALPGPRAARDGMSASALSPVALRRSVAGGLPAVGGRTGAVVVRPSDVAPSVGVRPVGRADASAGVRASSEAGWPSTLAPPGSAAGGSSWGAVPEVRRSPLLGGLAASSAMAPPRGASLPPRPPAAAAAPGARPPVPAVARPATGGPSGVGATVRRSLDPAAMAWLMDAPTSTPERQAPMPHALADAPPLPRPAAPALAPATSLDEATLARIVDTVVERVEARLVDEVERRGHRSAWGVF</sequence>
<feature type="compositionally biased region" description="Low complexity" evidence="1">
    <location>
        <begin position="300"/>
        <end position="311"/>
    </location>
</feature>
<feature type="compositionally biased region" description="Gly residues" evidence="1">
    <location>
        <begin position="174"/>
        <end position="190"/>
    </location>
</feature>
<feature type="compositionally biased region" description="Basic and acidic residues" evidence="1">
    <location>
        <begin position="105"/>
        <end position="124"/>
    </location>
</feature>
<name>A0ABY5KVW3_9CELL</name>
<reference evidence="2 3" key="1">
    <citation type="submission" date="2022-07" db="EMBL/GenBank/DDBJ databases">
        <title>Novel species in genus cellulomonas.</title>
        <authorList>
            <person name="Ye L."/>
        </authorList>
    </citation>
    <scope>NUCLEOTIDE SEQUENCE [LARGE SCALE GENOMIC DNA]</scope>
    <source>
        <strain evidence="3">zg-Y338</strain>
    </source>
</reference>
<evidence type="ECO:0000256" key="1">
    <source>
        <dbReference type="SAM" id="MobiDB-lite"/>
    </source>
</evidence>
<feature type="compositionally biased region" description="Low complexity" evidence="1">
    <location>
        <begin position="580"/>
        <end position="594"/>
    </location>
</feature>
<feature type="region of interest" description="Disordered" evidence="1">
    <location>
        <begin position="1"/>
        <end position="47"/>
    </location>
</feature>
<evidence type="ECO:0008006" key="4">
    <source>
        <dbReference type="Google" id="ProtNLM"/>
    </source>
</evidence>
<feature type="region of interest" description="Disordered" evidence="1">
    <location>
        <begin position="575"/>
        <end position="673"/>
    </location>
</feature>
<protein>
    <recommendedName>
        <fullName evidence="4">Syndecan 1</fullName>
    </recommendedName>
</protein>
<dbReference type="RefSeq" id="WP_227569304.1">
    <property type="nucleotide sequence ID" value="NZ_CP101988.1"/>
</dbReference>
<accession>A0ABY5KVW3</accession>
<feature type="compositionally biased region" description="Low complexity" evidence="1">
    <location>
        <begin position="344"/>
        <end position="376"/>
    </location>
</feature>